<dbReference type="CDD" id="cd01284">
    <property type="entry name" value="Riboflavin_deaminase-reductase"/>
    <property type="match status" value="1"/>
</dbReference>
<accession>A0A8X7YFU0</accession>
<reference evidence="1" key="1">
    <citation type="journal article" date="2020" name="bioRxiv">
        <title>Hybrid origin of Populus tomentosa Carr. identified through genome sequencing and phylogenomic analysis.</title>
        <authorList>
            <person name="An X."/>
            <person name="Gao K."/>
            <person name="Chen Z."/>
            <person name="Li J."/>
            <person name="Yang X."/>
            <person name="Yang X."/>
            <person name="Zhou J."/>
            <person name="Guo T."/>
            <person name="Zhao T."/>
            <person name="Huang S."/>
            <person name="Miao D."/>
            <person name="Khan W.U."/>
            <person name="Rao P."/>
            <person name="Ye M."/>
            <person name="Lei B."/>
            <person name="Liao W."/>
            <person name="Wang J."/>
            <person name="Ji L."/>
            <person name="Li Y."/>
            <person name="Guo B."/>
            <person name="Mustafa N.S."/>
            <person name="Li S."/>
            <person name="Yun Q."/>
            <person name="Keller S.R."/>
            <person name="Mao J."/>
            <person name="Zhang R."/>
            <person name="Strauss S.H."/>
        </authorList>
    </citation>
    <scope>NUCLEOTIDE SEQUENCE</scope>
    <source>
        <strain evidence="1">GM15</strain>
        <tissue evidence="1">Leaf</tissue>
    </source>
</reference>
<organism evidence="1 2">
    <name type="scientific">Populus tomentosa</name>
    <name type="common">Chinese white poplar</name>
    <dbReference type="NCBI Taxonomy" id="118781"/>
    <lineage>
        <taxon>Eukaryota</taxon>
        <taxon>Viridiplantae</taxon>
        <taxon>Streptophyta</taxon>
        <taxon>Embryophyta</taxon>
        <taxon>Tracheophyta</taxon>
        <taxon>Spermatophyta</taxon>
        <taxon>Magnoliopsida</taxon>
        <taxon>eudicotyledons</taxon>
        <taxon>Gunneridae</taxon>
        <taxon>Pentapetalae</taxon>
        <taxon>rosids</taxon>
        <taxon>fabids</taxon>
        <taxon>Malpighiales</taxon>
        <taxon>Salicaceae</taxon>
        <taxon>Saliceae</taxon>
        <taxon>Populus</taxon>
    </lineage>
</organism>
<sequence>MMSCGAKEGDSGDKDDGFYMRRCVELARKAIGRTSPDPMVGCVIVKAGQTHAEVEFKVCLEPCNHYGRTPPCSEAMVKAKLKNVVIGMIDPNPIVASRGVQRLRDAGIDVVAGVEKELCKRLIEAFIHKMLTGKPFVTLRVIIFTDKEATEEPETAKKGIETVVLDQINLNRILEL</sequence>
<comment type="caution">
    <text evidence="1">The sequence shown here is derived from an EMBL/GenBank/DDBJ whole genome shotgun (WGS) entry which is preliminary data.</text>
</comment>
<keyword evidence="2" id="KW-1185">Reference proteome</keyword>
<dbReference type="AlphaFoldDB" id="A0A8X7YFU0"/>
<evidence type="ECO:0000313" key="1">
    <source>
        <dbReference type="EMBL" id="KAG6748097.1"/>
    </source>
</evidence>
<dbReference type="Proteomes" id="UP000886885">
    <property type="component" value="Chromosome 14D"/>
</dbReference>
<proteinExistence type="predicted"/>
<evidence type="ECO:0008006" key="3">
    <source>
        <dbReference type="Google" id="ProtNLM"/>
    </source>
</evidence>
<dbReference type="OrthoDB" id="252265at2759"/>
<dbReference type="EMBL" id="JAAWWB010000028">
    <property type="protein sequence ID" value="KAG6748097.1"/>
    <property type="molecule type" value="Genomic_DNA"/>
</dbReference>
<name>A0A8X7YFU0_POPTO</name>
<evidence type="ECO:0000313" key="2">
    <source>
        <dbReference type="Proteomes" id="UP000886885"/>
    </source>
</evidence>
<protein>
    <recommendedName>
        <fullName evidence="3">CMP/dCMP-type deaminase domain-containing protein</fullName>
    </recommendedName>
</protein>
<gene>
    <name evidence="1" type="ORF">POTOM_047997</name>
</gene>